<dbReference type="Pfam" id="PF02585">
    <property type="entry name" value="PIG-L"/>
    <property type="match status" value="1"/>
</dbReference>
<reference evidence="2 3" key="1">
    <citation type="submission" date="2018-11" db="EMBL/GenBank/DDBJ databases">
        <title>Novel bacteria species description.</title>
        <authorList>
            <person name="Han J.-H."/>
        </authorList>
    </citation>
    <scope>NUCLEOTIDE SEQUENCE [LARGE SCALE GENOMIC DNA]</scope>
    <source>
        <strain evidence="2 3">KCTC23259</strain>
    </source>
</reference>
<protein>
    <submittedName>
        <fullName evidence="2">PIG-L family deacetylase</fullName>
    </submittedName>
</protein>
<evidence type="ECO:0000256" key="1">
    <source>
        <dbReference type="SAM" id="SignalP"/>
    </source>
</evidence>
<dbReference type="Gene3D" id="3.40.50.10320">
    <property type="entry name" value="LmbE-like"/>
    <property type="match status" value="1"/>
</dbReference>
<dbReference type="AlphaFoldDB" id="A0AAE3H0I2"/>
<organism evidence="2 3">
    <name type="scientific">Lacihabitans soyangensis</name>
    <dbReference type="NCBI Taxonomy" id="869394"/>
    <lineage>
        <taxon>Bacteria</taxon>
        <taxon>Pseudomonadati</taxon>
        <taxon>Bacteroidota</taxon>
        <taxon>Cytophagia</taxon>
        <taxon>Cytophagales</taxon>
        <taxon>Leadbetterellaceae</taxon>
        <taxon>Lacihabitans</taxon>
    </lineage>
</organism>
<dbReference type="PANTHER" id="PTHR12993">
    <property type="entry name" value="N-ACETYLGLUCOSAMINYL-PHOSPHATIDYLINOSITOL DE-N-ACETYLASE-RELATED"/>
    <property type="match status" value="1"/>
</dbReference>
<evidence type="ECO:0000313" key="2">
    <source>
        <dbReference type="EMBL" id="MCP9762709.1"/>
    </source>
</evidence>
<dbReference type="RefSeq" id="WP_255036481.1">
    <property type="nucleotide sequence ID" value="NZ_RJUF01000014.1"/>
</dbReference>
<dbReference type="Proteomes" id="UP001204144">
    <property type="component" value="Unassembled WGS sequence"/>
</dbReference>
<gene>
    <name evidence="2" type="ORF">EGI31_07050</name>
</gene>
<evidence type="ECO:0000313" key="3">
    <source>
        <dbReference type="Proteomes" id="UP001204144"/>
    </source>
</evidence>
<accession>A0AAE3H0I2</accession>
<feature type="chain" id="PRO_5042149863" evidence="1">
    <location>
        <begin position="20"/>
        <end position="826"/>
    </location>
</feature>
<keyword evidence="1" id="KW-0732">Signal</keyword>
<sequence length="826" mass="92408">MKKLCLLGLLFYSTGILFAQPKPQSSSEIYQNIQKLNTVGNAMYVAAHPDDENTLLIAWLSKEKKVRTAYMAMTRGDGGQNLIGSEQGEYVGLLRTHELLEARKIDGGEQYFSRAVDFGFSKQTDEALSTWGKDKILEDLVYQIRKFQPDVIINRFPPDARAGHGHHSASAVLSAEAFDAAADPTKFPEQLKTVGVWQAKRLVWNTFNRGFTNTEPTDGPYIKLPLADYSPLLGKSYSEIAAEARSKHRSQGFGSAPTRNERYDFAVNIKGESAKEDLFDGIDLTWRRIQGGEPIGKALDAILAQFDFQNPSKSVKGLIEVYKAIEKTPESIYKTNKLSECLNLILACSGIYCEANAATNMISPGQTLKVFATAVNRSNLDVKIENFKIYGAASKDSTLTKTLAYNKSLDFAIDTKIPINAAITQPYWLNEKPEKGIYKVQDEKFRGLPMAPDALWAEFTLNILGESFKYTHPIKYKYTEPSLGEIYKYLEIRPEIMINLDQKVYIFADNKPKKVSVMVKSNVANLNTKVKLNLAAGWNYEPKEIEVSFTEKNQEKPVFFTVTPPSTSSEIEIKASASTSNGTFSKSVKNIKYEHIPELNVFPEATARANRINLLKKGQNIAYIAGAGDEVPESLKQIGYDLTNLNETTIKGNLSKYDAIIVGVRAYNTEDWLVNAQNTLFEYVKNGGNLIVQYQTQAFYGTVKTKELGPFPITIGRGRVTEENAEMKVLRAADPILNTPNKIDAKDYDGWIQERGLYFAEKWSDKYTSVYSIKDTGETEQEGSLLYTKYGKGTYIFTGLSFFRQLPAGVPGAFRLMANLISFNKK</sequence>
<dbReference type="InterPro" id="IPR024078">
    <property type="entry name" value="LmbE-like_dom_sf"/>
</dbReference>
<dbReference type="InterPro" id="IPR029062">
    <property type="entry name" value="Class_I_gatase-like"/>
</dbReference>
<dbReference type="SUPFAM" id="SSF52317">
    <property type="entry name" value="Class I glutamine amidotransferase-like"/>
    <property type="match status" value="1"/>
</dbReference>
<feature type="signal peptide" evidence="1">
    <location>
        <begin position="1"/>
        <end position="19"/>
    </location>
</feature>
<dbReference type="EMBL" id="RJUF01000014">
    <property type="protein sequence ID" value="MCP9762709.1"/>
    <property type="molecule type" value="Genomic_DNA"/>
</dbReference>
<dbReference type="InterPro" id="IPR003737">
    <property type="entry name" value="GlcNAc_PI_deacetylase-related"/>
</dbReference>
<dbReference type="SUPFAM" id="SSF102588">
    <property type="entry name" value="LmbE-like"/>
    <property type="match status" value="1"/>
</dbReference>
<name>A0AAE3H0I2_9BACT</name>
<dbReference type="GO" id="GO:0016811">
    <property type="term" value="F:hydrolase activity, acting on carbon-nitrogen (but not peptide) bonds, in linear amides"/>
    <property type="evidence" value="ECO:0007669"/>
    <property type="project" value="TreeGrafter"/>
</dbReference>
<dbReference type="PANTHER" id="PTHR12993:SF11">
    <property type="entry name" value="N-ACETYLGLUCOSAMINYL-PHOSPHATIDYLINOSITOL DE-N-ACETYLASE"/>
    <property type="match status" value="1"/>
</dbReference>
<keyword evidence="3" id="KW-1185">Reference proteome</keyword>
<proteinExistence type="predicted"/>
<comment type="caution">
    <text evidence="2">The sequence shown here is derived from an EMBL/GenBank/DDBJ whole genome shotgun (WGS) entry which is preliminary data.</text>
</comment>